<accession>A0A9Q0KN82</accession>
<protein>
    <submittedName>
        <fullName evidence="1">Uncharacterized protein</fullName>
    </submittedName>
</protein>
<dbReference type="Proteomes" id="UP001141806">
    <property type="component" value="Unassembled WGS sequence"/>
</dbReference>
<comment type="caution">
    <text evidence="1">The sequence shown here is derived from an EMBL/GenBank/DDBJ whole genome shotgun (WGS) entry which is preliminary data.</text>
</comment>
<organism evidence="1 2">
    <name type="scientific">Protea cynaroides</name>
    <dbReference type="NCBI Taxonomy" id="273540"/>
    <lineage>
        <taxon>Eukaryota</taxon>
        <taxon>Viridiplantae</taxon>
        <taxon>Streptophyta</taxon>
        <taxon>Embryophyta</taxon>
        <taxon>Tracheophyta</taxon>
        <taxon>Spermatophyta</taxon>
        <taxon>Magnoliopsida</taxon>
        <taxon>Proteales</taxon>
        <taxon>Proteaceae</taxon>
        <taxon>Protea</taxon>
    </lineage>
</organism>
<evidence type="ECO:0000313" key="2">
    <source>
        <dbReference type="Proteomes" id="UP001141806"/>
    </source>
</evidence>
<reference evidence="1" key="1">
    <citation type="journal article" date="2023" name="Plant J.">
        <title>The genome of the king protea, Protea cynaroides.</title>
        <authorList>
            <person name="Chang J."/>
            <person name="Duong T.A."/>
            <person name="Schoeman C."/>
            <person name="Ma X."/>
            <person name="Roodt D."/>
            <person name="Barker N."/>
            <person name="Li Z."/>
            <person name="Van de Peer Y."/>
            <person name="Mizrachi E."/>
        </authorList>
    </citation>
    <scope>NUCLEOTIDE SEQUENCE</scope>
    <source>
        <tissue evidence="1">Young leaves</tissue>
    </source>
</reference>
<sequence length="121" mass="13933">MKKWQEAVLDVENNGWEVGWLRQCIEEVTYNIDAAEILLQVKIKREAERSKLKEFDEEIERYFTVATIFMKKAIKLDKMRKAKELESKVRVIPKVLAKAVETISLWGTKAVGDGLLHGPSS</sequence>
<keyword evidence="2" id="KW-1185">Reference proteome</keyword>
<name>A0A9Q0KN82_9MAGN</name>
<proteinExistence type="predicted"/>
<dbReference type="EMBL" id="JAMYWD010000004">
    <property type="protein sequence ID" value="KAJ4973594.1"/>
    <property type="molecule type" value="Genomic_DNA"/>
</dbReference>
<dbReference type="AlphaFoldDB" id="A0A9Q0KN82"/>
<gene>
    <name evidence="1" type="ORF">NE237_006768</name>
</gene>
<evidence type="ECO:0000313" key="1">
    <source>
        <dbReference type="EMBL" id="KAJ4973594.1"/>
    </source>
</evidence>